<dbReference type="PROSITE" id="PS51257">
    <property type="entry name" value="PROKAR_LIPOPROTEIN"/>
    <property type="match status" value="1"/>
</dbReference>
<evidence type="ECO:0000256" key="1">
    <source>
        <dbReference type="SAM" id="MobiDB-lite"/>
    </source>
</evidence>
<evidence type="ECO:0000313" key="4">
    <source>
        <dbReference type="Proteomes" id="UP000242637"/>
    </source>
</evidence>
<dbReference type="KEGG" id="dco:SAMEA4475696_0756"/>
<gene>
    <name evidence="3" type="ORF">SAMEA4475696_00756</name>
</gene>
<feature type="region of interest" description="Disordered" evidence="1">
    <location>
        <begin position="195"/>
        <end position="223"/>
    </location>
</feature>
<dbReference type="Proteomes" id="UP000242637">
    <property type="component" value="Chromosome 1"/>
</dbReference>
<keyword evidence="4" id="KW-1185">Reference proteome</keyword>
<dbReference type="OrthoDB" id="4866342at2"/>
<feature type="chain" id="PRO_5039521556" description="PknH-like extracellular domain-containing protein" evidence="2">
    <location>
        <begin position="26"/>
        <end position="265"/>
    </location>
</feature>
<protein>
    <recommendedName>
        <fullName evidence="5">PknH-like extracellular domain-containing protein</fullName>
    </recommendedName>
</protein>
<name>A0A239VD73_9MICO</name>
<evidence type="ECO:0000313" key="3">
    <source>
        <dbReference type="EMBL" id="SNV19618.1"/>
    </source>
</evidence>
<dbReference type="GeneID" id="63459020"/>
<dbReference type="STRING" id="1121387.GCA_000429885_01852"/>
<dbReference type="AlphaFoldDB" id="A0A239VD73"/>
<feature type="compositionally biased region" description="Low complexity" evidence="1">
    <location>
        <begin position="204"/>
        <end position="221"/>
    </location>
</feature>
<accession>A0A239VD73</accession>
<proteinExistence type="predicted"/>
<dbReference type="RefSeq" id="WP_028327641.1">
    <property type="nucleotide sequence ID" value="NZ_LT906453.1"/>
</dbReference>
<organism evidence="3 4">
    <name type="scientific">Dermatophilus congolensis</name>
    <dbReference type="NCBI Taxonomy" id="1863"/>
    <lineage>
        <taxon>Bacteria</taxon>
        <taxon>Bacillati</taxon>
        <taxon>Actinomycetota</taxon>
        <taxon>Actinomycetes</taxon>
        <taxon>Micrococcales</taxon>
        <taxon>Dermatophilaceae</taxon>
        <taxon>Dermatophilus</taxon>
    </lineage>
</organism>
<dbReference type="EMBL" id="LT906453">
    <property type="protein sequence ID" value="SNV19618.1"/>
    <property type="molecule type" value="Genomic_DNA"/>
</dbReference>
<feature type="region of interest" description="Disordered" evidence="1">
    <location>
        <begin position="39"/>
        <end position="63"/>
    </location>
</feature>
<evidence type="ECO:0000256" key="2">
    <source>
        <dbReference type="SAM" id="SignalP"/>
    </source>
</evidence>
<keyword evidence="2" id="KW-0732">Signal</keyword>
<sequence>MRTHNHPVIRLTTTLLALTTLSACGSTPNSTPTITTTATAAATNNNTSPAPSTTTPTNTTPTIDPTTVARMTGGNGTSLKYMLGESFLPVGWNVTIPRDSGGYRMNICGVDIEPHPPVDTTAKRWQQTPTGPWIEQHIRTYEGNTATNIITALKTRITDCQRYTATDTNGGSSTYTVSGLTLRSADPDTVTWRQQLVPPPPATTTPTSPAATPSPSNSPTPHQLTQDVAMTKIGNTTVMLISYAVDQTPSVPLLDAAVSYLKKRH</sequence>
<evidence type="ECO:0008006" key="5">
    <source>
        <dbReference type="Google" id="ProtNLM"/>
    </source>
</evidence>
<feature type="signal peptide" evidence="2">
    <location>
        <begin position="1"/>
        <end position="25"/>
    </location>
</feature>
<reference evidence="3 4" key="1">
    <citation type="submission" date="2017-06" db="EMBL/GenBank/DDBJ databases">
        <authorList>
            <consortium name="Pathogen Informatics"/>
        </authorList>
    </citation>
    <scope>NUCLEOTIDE SEQUENCE [LARGE SCALE GENOMIC DNA]</scope>
    <source>
        <strain evidence="3 4">NCTC13039</strain>
    </source>
</reference>